<name>A0AAN8TV51_SOLBU</name>
<organism evidence="1 2">
    <name type="scientific">Solanum bulbocastanum</name>
    <name type="common">Wild potato</name>
    <dbReference type="NCBI Taxonomy" id="147425"/>
    <lineage>
        <taxon>Eukaryota</taxon>
        <taxon>Viridiplantae</taxon>
        <taxon>Streptophyta</taxon>
        <taxon>Embryophyta</taxon>
        <taxon>Tracheophyta</taxon>
        <taxon>Spermatophyta</taxon>
        <taxon>Magnoliopsida</taxon>
        <taxon>eudicotyledons</taxon>
        <taxon>Gunneridae</taxon>
        <taxon>Pentapetalae</taxon>
        <taxon>asterids</taxon>
        <taxon>lamiids</taxon>
        <taxon>Solanales</taxon>
        <taxon>Solanaceae</taxon>
        <taxon>Solanoideae</taxon>
        <taxon>Solaneae</taxon>
        <taxon>Solanum</taxon>
    </lineage>
</organism>
<reference evidence="1 2" key="1">
    <citation type="submission" date="2024-02" db="EMBL/GenBank/DDBJ databases">
        <title>de novo genome assembly of Solanum bulbocastanum strain 11H21.</title>
        <authorList>
            <person name="Hosaka A.J."/>
        </authorList>
    </citation>
    <scope>NUCLEOTIDE SEQUENCE [LARGE SCALE GENOMIC DNA]</scope>
    <source>
        <tissue evidence="1">Young leaves</tissue>
    </source>
</reference>
<sequence length="119" mass="13681">MDIYKAQETHVAGYHGWNIGDNFKYLGPLQKIISLKKRYLSGGPFPIQVNISYITILCLSGDLWTLHCSALYSLGCPIKCQINLISTSYHRLDNLHENHTSRRKKQKTLNVSRLVFPEF</sequence>
<evidence type="ECO:0000313" key="1">
    <source>
        <dbReference type="EMBL" id="KAK6794070.1"/>
    </source>
</evidence>
<dbReference type="EMBL" id="JBANQN010000003">
    <property type="protein sequence ID" value="KAK6794070.1"/>
    <property type="molecule type" value="Genomic_DNA"/>
</dbReference>
<dbReference type="AlphaFoldDB" id="A0AAN8TV51"/>
<comment type="caution">
    <text evidence="1">The sequence shown here is derived from an EMBL/GenBank/DDBJ whole genome shotgun (WGS) entry which is preliminary data.</text>
</comment>
<evidence type="ECO:0000313" key="2">
    <source>
        <dbReference type="Proteomes" id="UP001371456"/>
    </source>
</evidence>
<accession>A0AAN8TV51</accession>
<gene>
    <name evidence="1" type="ORF">RDI58_007523</name>
</gene>
<dbReference type="Proteomes" id="UP001371456">
    <property type="component" value="Unassembled WGS sequence"/>
</dbReference>
<keyword evidence="2" id="KW-1185">Reference proteome</keyword>
<proteinExistence type="predicted"/>
<protein>
    <submittedName>
        <fullName evidence="1">Uncharacterized protein</fullName>
    </submittedName>
</protein>